<dbReference type="SUPFAM" id="SSF46689">
    <property type="entry name" value="Homeodomain-like"/>
    <property type="match status" value="1"/>
</dbReference>
<gene>
    <name evidence="3" type="ORF">UFOPK3004_01223</name>
</gene>
<feature type="domain" description="HTH tetR-type" evidence="2">
    <location>
        <begin position="21"/>
        <end position="80"/>
    </location>
</feature>
<protein>
    <submittedName>
        <fullName evidence="3">Unannotated protein</fullName>
    </submittedName>
</protein>
<dbReference type="PROSITE" id="PS50977">
    <property type="entry name" value="HTH_TETR_2"/>
    <property type="match status" value="1"/>
</dbReference>
<evidence type="ECO:0000313" key="3">
    <source>
        <dbReference type="EMBL" id="CAB4810695.1"/>
    </source>
</evidence>
<dbReference type="InterPro" id="IPR009057">
    <property type="entry name" value="Homeodomain-like_sf"/>
</dbReference>
<name>A0A6J6YQD0_9ZZZZ</name>
<dbReference type="AlphaFoldDB" id="A0A6J6YQD0"/>
<dbReference type="InterPro" id="IPR001647">
    <property type="entry name" value="HTH_TetR"/>
</dbReference>
<accession>A0A6J6YQD0</accession>
<reference evidence="3" key="1">
    <citation type="submission" date="2020-05" db="EMBL/GenBank/DDBJ databases">
        <authorList>
            <person name="Chiriac C."/>
            <person name="Salcher M."/>
            <person name="Ghai R."/>
            <person name="Kavagutti S V."/>
        </authorList>
    </citation>
    <scope>NUCLEOTIDE SEQUENCE</scope>
</reference>
<organism evidence="3">
    <name type="scientific">freshwater metagenome</name>
    <dbReference type="NCBI Taxonomy" id="449393"/>
    <lineage>
        <taxon>unclassified sequences</taxon>
        <taxon>metagenomes</taxon>
        <taxon>ecological metagenomes</taxon>
    </lineage>
</organism>
<dbReference type="EMBL" id="CAFAAL010000116">
    <property type="protein sequence ID" value="CAB4810695.1"/>
    <property type="molecule type" value="Genomic_DNA"/>
</dbReference>
<evidence type="ECO:0000259" key="2">
    <source>
        <dbReference type="PROSITE" id="PS50977"/>
    </source>
</evidence>
<dbReference type="Gene3D" id="1.10.357.10">
    <property type="entry name" value="Tetracycline Repressor, domain 2"/>
    <property type="match status" value="1"/>
</dbReference>
<proteinExistence type="predicted"/>
<dbReference type="GO" id="GO:0003677">
    <property type="term" value="F:DNA binding"/>
    <property type="evidence" value="ECO:0007669"/>
    <property type="project" value="UniProtKB-KW"/>
</dbReference>
<keyword evidence="1" id="KW-0238">DNA-binding</keyword>
<evidence type="ECO:0000256" key="1">
    <source>
        <dbReference type="ARBA" id="ARBA00023125"/>
    </source>
</evidence>
<sequence length="201" mass="22435">MSPTSSAATTISLDGRRERGARNKEAVVSALLELYSQGEVQPPAARIAEMAGVSERSVFRYFDDMEDLASCAIAVQWDRIRDLYETLDSSGDLTKRINSIVDHRLKMYDKVGGVMRVAVVAANKSQVVAMAVKERRQMMGRRALQQFENELKSTSDVENKERILNYTLSLENIIYLKEALGLSHSKVRETLTAAITSLFAN</sequence>